<feature type="compositionally biased region" description="Basic and acidic residues" evidence="1">
    <location>
        <begin position="559"/>
        <end position="579"/>
    </location>
</feature>
<protein>
    <submittedName>
        <fullName evidence="2">Uncharacterized protein</fullName>
    </submittedName>
</protein>
<dbReference type="RefSeq" id="XP_035347900.1">
    <property type="nucleotide sequence ID" value="XM_035492007.1"/>
</dbReference>
<evidence type="ECO:0000313" key="3">
    <source>
        <dbReference type="Proteomes" id="UP000509510"/>
    </source>
</evidence>
<feature type="region of interest" description="Disordered" evidence="1">
    <location>
        <begin position="163"/>
        <end position="205"/>
    </location>
</feature>
<name>A0A7H8R694_TALRU</name>
<proteinExistence type="predicted"/>
<feature type="region of interest" description="Disordered" evidence="1">
    <location>
        <begin position="557"/>
        <end position="579"/>
    </location>
</feature>
<feature type="region of interest" description="Disordered" evidence="1">
    <location>
        <begin position="422"/>
        <end position="461"/>
    </location>
</feature>
<dbReference type="Proteomes" id="UP000509510">
    <property type="component" value="Chromosome V"/>
</dbReference>
<dbReference type="KEGG" id="trg:TRUGW13939_08881"/>
<feature type="compositionally biased region" description="Polar residues" evidence="1">
    <location>
        <begin position="422"/>
        <end position="450"/>
    </location>
</feature>
<evidence type="ECO:0000256" key="1">
    <source>
        <dbReference type="SAM" id="MobiDB-lite"/>
    </source>
</evidence>
<dbReference type="GeneID" id="55996366"/>
<organism evidence="2 3">
    <name type="scientific">Talaromyces rugulosus</name>
    <name type="common">Penicillium rugulosum</name>
    <dbReference type="NCBI Taxonomy" id="121627"/>
    <lineage>
        <taxon>Eukaryota</taxon>
        <taxon>Fungi</taxon>
        <taxon>Dikarya</taxon>
        <taxon>Ascomycota</taxon>
        <taxon>Pezizomycotina</taxon>
        <taxon>Eurotiomycetes</taxon>
        <taxon>Eurotiomycetidae</taxon>
        <taxon>Eurotiales</taxon>
        <taxon>Trichocomaceae</taxon>
        <taxon>Talaromyces</taxon>
        <taxon>Talaromyces sect. Islandici</taxon>
    </lineage>
</organism>
<keyword evidence="3" id="KW-1185">Reference proteome</keyword>
<dbReference type="EMBL" id="CP055902">
    <property type="protein sequence ID" value="QKX61726.1"/>
    <property type="molecule type" value="Genomic_DNA"/>
</dbReference>
<evidence type="ECO:0000313" key="2">
    <source>
        <dbReference type="EMBL" id="QKX61726.1"/>
    </source>
</evidence>
<gene>
    <name evidence="2" type="ORF">TRUGW13939_08881</name>
</gene>
<feature type="compositionally biased region" description="Acidic residues" evidence="1">
    <location>
        <begin position="179"/>
        <end position="193"/>
    </location>
</feature>
<accession>A0A7H8R694</accession>
<sequence length="579" mass="63315">MRILFTNKLAPAIQDYLEQCLEPSLDELHWSLYMCGHNFETARPYLVFSSTNAKKRKTAIELVRGSGILRDAPTVKLRHTCYIPGLHAPMELLGDHVRVDASHNPASNESFYYMPSENTLGVSVFVAGLPNESRMRQATAGGIICVGSRFFYLTVSHVLEQDEELQLPGGKSRNQSQILDEDDSSDEEEEEGGVSELRSDDSISTDGYVISTSSSCVNQYSEDGESLNEASHGILAIARLHDEIALFQVQRPLQSSTAQFVPSGFIELGPPDRIRSHKLDYLLIEIHDKSLIRPNILSASRTPLSSISVDKVAQIDNEDCDVAVLTASRGVLRGVLIATPRYLSLPKATTMRKTFSLRLDGIIQRGDCGSWVVDATSGHFYGHIFGGGAGTRTAYIIPAADIFDDIRAKCAQPVILPSATGENVQTHSRIPSNELHSGSKASQQPDSSGLQEAGTLEDKTVSKVNHEAFKEILDDIMCPGDSSNSTESLAENAPQKFAVTDRDIEVLSSGNVSETPKNHQISETSCSSPAVKLKPKFLEENSKPKSSFYVPSFRTYTSKHRDAAQDPAEKADNVNHTDG</sequence>
<dbReference type="OrthoDB" id="4478627at2759"/>
<reference evidence="3" key="1">
    <citation type="submission" date="2020-06" db="EMBL/GenBank/DDBJ databases">
        <title>A chromosome-scale genome assembly of Talaromyces rugulosus W13939.</title>
        <authorList>
            <person name="Wang B."/>
            <person name="Guo L."/>
            <person name="Ye K."/>
            <person name="Wang L."/>
        </authorList>
    </citation>
    <scope>NUCLEOTIDE SEQUENCE [LARGE SCALE GENOMIC DNA]</scope>
    <source>
        <strain evidence="3">W13939</strain>
    </source>
</reference>
<dbReference type="AlphaFoldDB" id="A0A7H8R694"/>